<evidence type="ECO:0000256" key="3">
    <source>
        <dbReference type="RuleBase" id="RU363019"/>
    </source>
</evidence>
<reference evidence="6 7" key="1">
    <citation type="journal article" date="2015" name="Nature">
        <title>rRNA introns, odd ribosomes, and small enigmatic genomes across a large radiation of phyla.</title>
        <authorList>
            <person name="Brown C.T."/>
            <person name="Hug L.A."/>
            <person name="Thomas B.C."/>
            <person name="Sharon I."/>
            <person name="Castelle C.J."/>
            <person name="Singh A."/>
            <person name="Wilkins M.J."/>
            <person name="Williams K.H."/>
            <person name="Banfield J.F."/>
        </authorList>
    </citation>
    <scope>NUCLEOTIDE SEQUENCE [LARGE SCALE GENOMIC DNA]</scope>
</reference>
<evidence type="ECO:0000256" key="2">
    <source>
        <dbReference type="ARBA" id="ARBA00023235"/>
    </source>
</evidence>
<dbReference type="GO" id="GO:0006457">
    <property type="term" value="P:protein folding"/>
    <property type="evidence" value="ECO:0007669"/>
    <property type="project" value="InterPro"/>
</dbReference>
<gene>
    <name evidence="6" type="ORF">UR19_C0001G0085</name>
</gene>
<evidence type="ECO:0000259" key="5">
    <source>
        <dbReference type="PROSITE" id="PS50072"/>
    </source>
</evidence>
<name>A0A0F9YW60_9BACT</name>
<dbReference type="Proteomes" id="UP000034934">
    <property type="component" value="Unassembled WGS sequence"/>
</dbReference>
<evidence type="ECO:0000313" key="6">
    <source>
        <dbReference type="EMBL" id="KKP30701.1"/>
    </source>
</evidence>
<feature type="domain" description="PPIase cyclophilin-type" evidence="5">
    <location>
        <begin position="80"/>
        <end position="230"/>
    </location>
</feature>
<comment type="catalytic activity">
    <reaction evidence="3">
        <text>[protein]-peptidylproline (omega=180) = [protein]-peptidylproline (omega=0)</text>
        <dbReference type="Rhea" id="RHEA:16237"/>
        <dbReference type="Rhea" id="RHEA-COMP:10747"/>
        <dbReference type="Rhea" id="RHEA-COMP:10748"/>
        <dbReference type="ChEBI" id="CHEBI:83833"/>
        <dbReference type="ChEBI" id="CHEBI:83834"/>
        <dbReference type="EC" id="5.2.1.8"/>
    </reaction>
</comment>
<dbReference type="CDD" id="cd00317">
    <property type="entry name" value="cyclophilin"/>
    <property type="match status" value="1"/>
</dbReference>
<keyword evidence="4" id="KW-1133">Transmembrane helix</keyword>
<dbReference type="InterPro" id="IPR044666">
    <property type="entry name" value="Cyclophilin_A-like"/>
</dbReference>
<dbReference type="AlphaFoldDB" id="A0A0F9YW60"/>
<dbReference type="EC" id="5.2.1.8" evidence="3"/>
<sequence>MNKYGIIVLLIIVLGLGYWVSVGTKKDSTNSPTDEINLFGDDSKENVDQNQMQNEQAGEVNKEINNNQIENTKIMKAILHTNKGDITIQFNPSTPKTVENFIKLAREGFYDGTKFHRVIKDFMSQGGDPLSKDDLKKDSWGTGGPGYQFADEINDENSNEVGTISMANAGPNTNGSQFFINAADNNFLDTKHTVFGKVVDGLDVALAINSVKVDSSDKPLEPIVIESITVN</sequence>
<keyword evidence="4" id="KW-0472">Membrane</keyword>
<dbReference type="Gene3D" id="2.40.100.10">
    <property type="entry name" value="Cyclophilin-like"/>
    <property type="match status" value="1"/>
</dbReference>
<keyword evidence="2 3" id="KW-0413">Isomerase</keyword>
<dbReference type="InterPro" id="IPR020892">
    <property type="entry name" value="Cyclophilin-type_PPIase_CS"/>
</dbReference>
<comment type="similarity">
    <text evidence="3">Belongs to the cyclophilin-type PPIase family.</text>
</comment>
<protein>
    <recommendedName>
        <fullName evidence="3">Peptidyl-prolyl cis-trans isomerase</fullName>
        <shortName evidence="3">PPIase</shortName>
        <ecNumber evidence="3">5.2.1.8</ecNumber>
    </recommendedName>
</protein>
<dbReference type="InterPro" id="IPR029000">
    <property type="entry name" value="Cyclophilin-like_dom_sf"/>
</dbReference>
<dbReference type="PANTHER" id="PTHR45625:SF4">
    <property type="entry name" value="PEPTIDYLPROLYL ISOMERASE DOMAIN AND WD REPEAT-CONTAINING PROTEIN 1"/>
    <property type="match status" value="1"/>
</dbReference>
<accession>A0A0F9YW60</accession>
<comment type="function">
    <text evidence="3">PPIases accelerate the folding of proteins. It catalyzes the cis-trans isomerization of proline imidic peptide bonds in oligopeptides.</text>
</comment>
<keyword evidence="1 3" id="KW-0697">Rotamase</keyword>
<proteinExistence type="inferred from homology"/>
<feature type="transmembrane region" description="Helical" evidence="4">
    <location>
        <begin position="6"/>
        <end position="22"/>
    </location>
</feature>
<dbReference type="PROSITE" id="PS50072">
    <property type="entry name" value="CSA_PPIASE_2"/>
    <property type="match status" value="1"/>
</dbReference>
<dbReference type="PANTHER" id="PTHR45625">
    <property type="entry name" value="PEPTIDYL-PROLYL CIS-TRANS ISOMERASE-RELATED"/>
    <property type="match status" value="1"/>
</dbReference>
<dbReference type="Pfam" id="PF00160">
    <property type="entry name" value="Pro_isomerase"/>
    <property type="match status" value="1"/>
</dbReference>
<evidence type="ECO:0000256" key="4">
    <source>
        <dbReference type="SAM" id="Phobius"/>
    </source>
</evidence>
<dbReference type="PRINTS" id="PR00153">
    <property type="entry name" value="CSAPPISMRASE"/>
</dbReference>
<dbReference type="GO" id="GO:0003755">
    <property type="term" value="F:peptidyl-prolyl cis-trans isomerase activity"/>
    <property type="evidence" value="ECO:0007669"/>
    <property type="project" value="UniProtKB-UniRule"/>
</dbReference>
<keyword evidence="4" id="KW-0812">Transmembrane</keyword>
<dbReference type="SUPFAM" id="SSF50891">
    <property type="entry name" value="Cyclophilin-like"/>
    <property type="match status" value="1"/>
</dbReference>
<dbReference type="InterPro" id="IPR002130">
    <property type="entry name" value="Cyclophilin-type_PPIase_dom"/>
</dbReference>
<evidence type="ECO:0000313" key="7">
    <source>
        <dbReference type="Proteomes" id="UP000034934"/>
    </source>
</evidence>
<evidence type="ECO:0000256" key="1">
    <source>
        <dbReference type="ARBA" id="ARBA00023110"/>
    </source>
</evidence>
<dbReference type="PROSITE" id="PS00170">
    <property type="entry name" value="CSA_PPIASE_1"/>
    <property type="match status" value="1"/>
</dbReference>
<dbReference type="PATRIC" id="fig|1618767.3.peg.86"/>
<comment type="caution">
    <text evidence="6">The sequence shown here is derived from an EMBL/GenBank/DDBJ whole genome shotgun (WGS) entry which is preliminary data.</text>
</comment>
<dbReference type="EMBL" id="LBOG01000001">
    <property type="protein sequence ID" value="KKP30701.1"/>
    <property type="molecule type" value="Genomic_DNA"/>
</dbReference>
<organism evidence="6 7">
    <name type="scientific">Candidatus Nomurabacteria bacterium GW2011_GWF1_31_48</name>
    <dbReference type="NCBI Taxonomy" id="1618767"/>
    <lineage>
        <taxon>Bacteria</taxon>
        <taxon>Candidatus Nomuraibacteriota</taxon>
    </lineage>
</organism>